<accession>A0A0C3NSR6</accession>
<protein>
    <submittedName>
        <fullName evidence="1">Uncharacterized protein</fullName>
    </submittedName>
</protein>
<proteinExistence type="predicted"/>
<feature type="non-terminal residue" evidence="1">
    <location>
        <position position="155"/>
    </location>
</feature>
<feature type="non-terminal residue" evidence="1">
    <location>
        <position position="1"/>
    </location>
</feature>
<dbReference type="EMBL" id="KN831973">
    <property type="protein sequence ID" value="KIO03915.1"/>
    <property type="molecule type" value="Genomic_DNA"/>
</dbReference>
<keyword evidence="2" id="KW-1185">Reference proteome</keyword>
<organism evidence="1 2">
    <name type="scientific">Pisolithus tinctorius Marx 270</name>
    <dbReference type="NCBI Taxonomy" id="870435"/>
    <lineage>
        <taxon>Eukaryota</taxon>
        <taxon>Fungi</taxon>
        <taxon>Dikarya</taxon>
        <taxon>Basidiomycota</taxon>
        <taxon>Agaricomycotina</taxon>
        <taxon>Agaricomycetes</taxon>
        <taxon>Agaricomycetidae</taxon>
        <taxon>Boletales</taxon>
        <taxon>Sclerodermatineae</taxon>
        <taxon>Pisolithaceae</taxon>
        <taxon>Pisolithus</taxon>
    </lineage>
</organism>
<name>A0A0C3NSR6_PISTI</name>
<gene>
    <name evidence="1" type="ORF">M404DRAFT_67705</name>
</gene>
<evidence type="ECO:0000313" key="1">
    <source>
        <dbReference type="EMBL" id="KIO03915.1"/>
    </source>
</evidence>
<dbReference type="HOGENOM" id="CLU_1699750_0_0_1"/>
<reference evidence="1 2" key="1">
    <citation type="submission" date="2014-04" db="EMBL/GenBank/DDBJ databases">
        <authorList>
            <consortium name="DOE Joint Genome Institute"/>
            <person name="Kuo A."/>
            <person name="Kohler A."/>
            <person name="Costa M.D."/>
            <person name="Nagy L.G."/>
            <person name="Floudas D."/>
            <person name="Copeland A."/>
            <person name="Barry K.W."/>
            <person name="Cichocki N."/>
            <person name="Veneault-Fourrey C."/>
            <person name="LaButti K."/>
            <person name="Lindquist E.A."/>
            <person name="Lipzen A."/>
            <person name="Lundell T."/>
            <person name="Morin E."/>
            <person name="Murat C."/>
            <person name="Sun H."/>
            <person name="Tunlid A."/>
            <person name="Henrissat B."/>
            <person name="Grigoriev I.V."/>
            <person name="Hibbett D.S."/>
            <person name="Martin F."/>
            <person name="Nordberg H.P."/>
            <person name="Cantor M.N."/>
            <person name="Hua S.X."/>
        </authorList>
    </citation>
    <scope>NUCLEOTIDE SEQUENCE [LARGE SCALE GENOMIC DNA]</scope>
    <source>
        <strain evidence="1 2">Marx 270</strain>
    </source>
</reference>
<dbReference type="Proteomes" id="UP000054217">
    <property type="component" value="Unassembled WGS sequence"/>
</dbReference>
<reference evidence="2" key="2">
    <citation type="submission" date="2015-01" db="EMBL/GenBank/DDBJ databases">
        <title>Evolutionary Origins and Diversification of the Mycorrhizal Mutualists.</title>
        <authorList>
            <consortium name="DOE Joint Genome Institute"/>
            <consortium name="Mycorrhizal Genomics Consortium"/>
            <person name="Kohler A."/>
            <person name="Kuo A."/>
            <person name="Nagy L.G."/>
            <person name="Floudas D."/>
            <person name="Copeland A."/>
            <person name="Barry K.W."/>
            <person name="Cichocki N."/>
            <person name="Veneault-Fourrey C."/>
            <person name="LaButti K."/>
            <person name="Lindquist E.A."/>
            <person name="Lipzen A."/>
            <person name="Lundell T."/>
            <person name="Morin E."/>
            <person name="Murat C."/>
            <person name="Riley R."/>
            <person name="Ohm R."/>
            <person name="Sun H."/>
            <person name="Tunlid A."/>
            <person name="Henrissat B."/>
            <person name="Grigoriev I.V."/>
            <person name="Hibbett D.S."/>
            <person name="Martin F."/>
        </authorList>
    </citation>
    <scope>NUCLEOTIDE SEQUENCE [LARGE SCALE GENOMIC DNA]</scope>
    <source>
        <strain evidence="2">Marx 270</strain>
    </source>
</reference>
<dbReference type="AlphaFoldDB" id="A0A0C3NSR6"/>
<dbReference type="InParanoid" id="A0A0C3NSR6"/>
<evidence type="ECO:0000313" key="2">
    <source>
        <dbReference type="Proteomes" id="UP000054217"/>
    </source>
</evidence>
<dbReference type="OrthoDB" id="432234at2759"/>
<dbReference type="STRING" id="870435.A0A0C3NSR6"/>
<sequence length="155" mass="17064">DALRRFPLVLVSKSRVKCIIKWLTSNNEWYMKNGISFSLENLAVLVNSSEDSGVLQGIEITHLWDEDEASDSGGHVDWSALAMDLVTETVTYTDGDRSEQSCCTMKVAALAHALNHKSFLVSHTGSELMNENSPGFLSAVFPHLDPWGIGGFNHP</sequence>